<dbReference type="AlphaFoldDB" id="A0A1T5AEC3"/>
<evidence type="ECO:0000313" key="3">
    <source>
        <dbReference type="EMBL" id="SKB33276.1"/>
    </source>
</evidence>
<dbReference type="STRING" id="572036.SAMN05661099_0627"/>
<dbReference type="InterPro" id="IPR038670">
    <property type="entry name" value="HslJ-like_sf"/>
</dbReference>
<protein>
    <submittedName>
        <fullName evidence="3">Heat shock protein HslJ</fullName>
    </submittedName>
</protein>
<name>A0A1T5AEC3_9SPHI</name>
<dbReference type="InterPro" id="IPR053147">
    <property type="entry name" value="Hsp_HslJ-like"/>
</dbReference>
<feature type="chain" id="PRO_5012391442" evidence="1">
    <location>
        <begin position="18"/>
        <end position="132"/>
    </location>
</feature>
<dbReference type="PANTHER" id="PTHR35535:SF1">
    <property type="entry name" value="HEAT SHOCK PROTEIN HSLJ"/>
    <property type="match status" value="1"/>
</dbReference>
<dbReference type="EMBL" id="FUYR01000001">
    <property type="protein sequence ID" value="SKB33276.1"/>
    <property type="molecule type" value="Genomic_DNA"/>
</dbReference>
<accession>A0A1T5AEC3</accession>
<keyword evidence="4" id="KW-1185">Reference proteome</keyword>
<organism evidence="3 4">
    <name type="scientific">Daejeonella lutea</name>
    <dbReference type="NCBI Taxonomy" id="572036"/>
    <lineage>
        <taxon>Bacteria</taxon>
        <taxon>Pseudomonadati</taxon>
        <taxon>Bacteroidota</taxon>
        <taxon>Sphingobacteriia</taxon>
        <taxon>Sphingobacteriales</taxon>
        <taxon>Sphingobacteriaceae</taxon>
        <taxon>Daejeonella</taxon>
    </lineage>
</organism>
<dbReference type="PANTHER" id="PTHR35535">
    <property type="entry name" value="HEAT SHOCK PROTEIN HSLJ"/>
    <property type="match status" value="1"/>
</dbReference>
<proteinExistence type="predicted"/>
<keyword evidence="1" id="KW-0732">Signal</keyword>
<dbReference type="InterPro" id="IPR005184">
    <property type="entry name" value="DUF306_Meta_HslJ"/>
</dbReference>
<evidence type="ECO:0000256" key="1">
    <source>
        <dbReference type="SAM" id="SignalP"/>
    </source>
</evidence>
<feature type="domain" description="DUF306" evidence="2">
    <location>
        <begin position="27"/>
        <end position="128"/>
    </location>
</feature>
<evidence type="ECO:0000259" key="2">
    <source>
        <dbReference type="Pfam" id="PF03724"/>
    </source>
</evidence>
<keyword evidence="3" id="KW-0346">Stress response</keyword>
<reference evidence="4" key="1">
    <citation type="submission" date="2017-02" db="EMBL/GenBank/DDBJ databases">
        <authorList>
            <person name="Varghese N."/>
            <person name="Submissions S."/>
        </authorList>
    </citation>
    <scope>NUCLEOTIDE SEQUENCE [LARGE SCALE GENOMIC DNA]</scope>
    <source>
        <strain evidence="4">DSM 22385</strain>
    </source>
</reference>
<sequence length="132" mass="15027">MKLFLLMCLISLASCNAIQPTADQPKLGESNWKLISIEKRPVNYGDRAFIKFDEKENKISGKAACNSFFSEYEMIGQKITFSGIGSTKMYCEGIMDDENQIITHLQKTTKYEVKADMLYLYAGDKLALTFKR</sequence>
<dbReference type="Gene3D" id="2.40.128.270">
    <property type="match status" value="1"/>
</dbReference>
<feature type="signal peptide" evidence="1">
    <location>
        <begin position="1"/>
        <end position="17"/>
    </location>
</feature>
<dbReference type="Proteomes" id="UP000189981">
    <property type="component" value="Unassembled WGS sequence"/>
</dbReference>
<dbReference type="PROSITE" id="PS51257">
    <property type="entry name" value="PROKAR_LIPOPROTEIN"/>
    <property type="match status" value="1"/>
</dbReference>
<dbReference type="OrthoDB" id="880459at2"/>
<evidence type="ECO:0000313" key="4">
    <source>
        <dbReference type="Proteomes" id="UP000189981"/>
    </source>
</evidence>
<dbReference type="Pfam" id="PF03724">
    <property type="entry name" value="META"/>
    <property type="match status" value="1"/>
</dbReference>
<gene>
    <name evidence="3" type="ORF">SAMN05661099_0627</name>
</gene>
<dbReference type="RefSeq" id="WP_079701189.1">
    <property type="nucleotide sequence ID" value="NZ_FUYR01000001.1"/>
</dbReference>